<dbReference type="EMBL" id="JBDODL010000559">
    <property type="protein sequence ID" value="MES1920226.1"/>
    <property type="molecule type" value="Genomic_DNA"/>
</dbReference>
<dbReference type="Proteomes" id="UP001439008">
    <property type="component" value="Unassembled WGS sequence"/>
</dbReference>
<keyword evidence="3" id="KW-1185">Reference proteome</keyword>
<evidence type="ECO:0008006" key="4">
    <source>
        <dbReference type="Google" id="ProtNLM"/>
    </source>
</evidence>
<accession>A0ABV2AKM6</accession>
<protein>
    <recommendedName>
        <fullName evidence="4">Transmembrane protein</fullName>
    </recommendedName>
</protein>
<name>A0ABV2AKM6_9EUKA</name>
<keyword evidence="1" id="KW-0472">Membrane</keyword>
<evidence type="ECO:0000256" key="1">
    <source>
        <dbReference type="SAM" id="Phobius"/>
    </source>
</evidence>
<keyword evidence="1" id="KW-1133">Transmembrane helix</keyword>
<gene>
    <name evidence="2" type="ORF">MHBO_001917</name>
</gene>
<comment type="caution">
    <text evidence="2">The sequence shown here is derived from an EMBL/GenBank/DDBJ whole genome shotgun (WGS) entry which is preliminary data.</text>
</comment>
<reference evidence="2 3" key="1">
    <citation type="journal article" date="2024" name="BMC Biol.">
        <title>Comparative genomics of Ascetosporea gives new insight into the evolutionary basis for animal parasitism in Rhizaria.</title>
        <authorList>
            <person name="Hiltunen Thoren M."/>
            <person name="Onut-Brannstrom I."/>
            <person name="Alfjorden A."/>
            <person name="Peckova H."/>
            <person name="Swords F."/>
            <person name="Hooper C."/>
            <person name="Holzer A.S."/>
            <person name="Bass D."/>
            <person name="Burki F."/>
        </authorList>
    </citation>
    <scope>NUCLEOTIDE SEQUENCE [LARGE SCALE GENOMIC DNA]</scope>
    <source>
        <strain evidence="2">20-A016</strain>
    </source>
</reference>
<evidence type="ECO:0000313" key="3">
    <source>
        <dbReference type="Proteomes" id="UP001439008"/>
    </source>
</evidence>
<proteinExistence type="predicted"/>
<organism evidence="2 3">
    <name type="scientific">Bonamia ostreae</name>
    <dbReference type="NCBI Taxonomy" id="126728"/>
    <lineage>
        <taxon>Eukaryota</taxon>
        <taxon>Sar</taxon>
        <taxon>Rhizaria</taxon>
        <taxon>Endomyxa</taxon>
        <taxon>Ascetosporea</taxon>
        <taxon>Haplosporida</taxon>
        <taxon>Bonamia</taxon>
    </lineage>
</organism>
<sequence length="85" mass="9788">MAYVSDYGLDQCNKSPKKFSRSVEFSSTREMSVLLVESKGKRKLKTKRRFAKKFVTTIVKLPYYIILSPILFVLKSANCTTNNDQ</sequence>
<evidence type="ECO:0000313" key="2">
    <source>
        <dbReference type="EMBL" id="MES1920226.1"/>
    </source>
</evidence>
<feature type="transmembrane region" description="Helical" evidence="1">
    <location>
        <begin position="54"/>
        <end position="74"/>
    </location>
</feature>
<keyword evidence="1" id="KW-0812">Transmembrane</keyword>